<dbReference type="PROSITE" id="PS50076">
    <property type="entry name" value="DNAJ_2"/>
    <property type="match status" value="1"/>
</dbReference>
<evidence type="ECO:0000313" key="4">
    <source>
        <dbReference type="Proteomes" id="UP001198220"/>
    </source>
</evidence>
<dbReference type="AlphaFoldDB" id="A0AAE3A676"/>
<keyword evidence="1" id="KW-0235">DNA replication</keyword>
<dbReference type="Pfam" id="PF00226">
    <property type="entry name" value="DnaJ"/>
    <property type="match status" value="1"/>
</dbReference>
<feature type="domain" description="J" evidence="2">
    <location>
        <begin position="1"/>
        <end position="70"/>
    </location>
</feature>
<dbReference type="Proteomes" id="UP001198220">
    <property type="component" value="Unassembled WGS sequence"/>
</dbReference>
<dbReference type="GO" id="GO:0006260">
    <property type="term" value="P:DNA replication"/>
    <property type="evidence" value="ECO:0007669"/>
    <property type="project" value="UniProtKB-KW"/>
</dbReference>
<dbReference type="InterPro" id="IPR036869">
    <property type="entry name" value="J_dom_sf"/>
</dbReference>
<evidence type="ECO:0000256" key="1">
    <source>
        <dbReference type="ARBA" id="ARBA00022705"/>
    </source>
</evidence>
<evidence type="ECO:0000259" key="2">
    <source>
        <dbReference type="PROSITE" id="PS50076"/>
    </source>
</evidence>
<accession>A0AAE3A676</accession>
<gene>
    <name evidence="3" type="ORF">LKD36_03685</name>
</gene>
<reference evidence="3 4" key="1">
    <citation type="submission" date="2021-10" db="EMBL/GenBank/DDBJ databases">
        <title>Anaerobic single-cell dispensing facilitates the cultivation of human gut bacteria.</title>
        <authorList>
            <person name="Afrizal A."/>
        </authorList>
    </citation>
    <scope>NUCLEOTIDE SEQUENCE [LARGE SCALE GENOMIC DNA]</scope>
    <source>
        <strain evidence="3 4">CLA-AA-H276</strain>
    </source>
</reference>
<dbReference type="EMBL" id="JAJEPS010000002">
    <property type="protein sequence ID" value="MCC2125279.1"/>
    <property type="molecule type" value="Genomic_DNA"/>
</dbReference>
<dbReference type="RefSeq" id="WP_308458734.1">
    <property type="nucleotide sequence ID" value="NZ_JAJEPS010000002.1"/>
</dbReference>
<sequence>MTRYYFKDCVTCEDVKQMYKKLARDLHPDCNPGRDTTAEFQEMSRQYEEAYNRLKDIHQNANGETYQKETKQTATEYADLINQLLHIPGLMIELCGSWLWITGNTRPVKDQLKALGFRFSSKKQAWYFHSEPYRKHGKSEKSMDDIRNMYGSEKYATRTEERESLTA</sequence>
<evidence type="ECO:0000313" key="3">
    <source>
        <dbReference type="EMBL" id="MCC2125279.1"/>
    </source>
</evidence>
<keyword evidence="4" id="KW-1185">Reference proteome</keyword>
<dbReference type="CDD" id="cd06257">
    <property type="entry name" value="DnaJ"/>
    <property type="match status" value="1"/>
</dbReference>
<dbReference type="SUPFAM" id="SSF46565">
    <property type="entry name" value="Chaperone J-domain"/>
    <property type="match status" value="1"/>
</dbReference>
<protein>
    <submittedName>
        <fullName evidence="3">Molecular chaperone DnaJ</fullName>
    </submittedName>
</protein>
<proteinExistence type="predicted"/>
<organism evidence="3 4">
    <name type="scientific">Hominiventricola filiformis</name>
    <dbReference type="NCBI Taxonomy" id="2885352"/>
    <lineage>
        <taxon>Bacteria</taxon>
        <taxon>Bacillati</taxon>
        <taxon>Bacillota</taxon>
        <taxon>Clostridia</taxon>
        <taxon>Lachnospirales</taxon>
        <taxon>Lachnospiraceae</taxon>
        <taxon>Hominiventricola</taxon>
    </lineage>
</organism>
<dbReference type="InterPro" id="IPR001623">
    <property type="entry name" value="DnaJ_domain"/>
</dbReference>
<name>A0AAE3A676_9FIRM</name>
<dbReference type="Gene3D" id="1.10.287.110">
    <property type="entry name" value="DnaJ domain"/>
    <property type="match status" value="1"/>
</dbReference>
<comment type="caution">
    <text evidence="3">The sequence shown here is derived from an EMBL/GenBank/DDBJ whole genome shotgun (WGS) entry which is preliminary data.</text>
</comment>